<evidence type="ECO:0000259" key="8">
    <source>
        <dbReference type="Pfam" id="PF08263"/>
    </source>
</evidence>
<evidence type="ECO:0000313" key="11">
    <source>
        <dbReference type="Proteomes" id="UP000827721"/>
    </source>
</evidence>
<evidence type="ECO:0008006" key="12">
    <source>
        <dbReference type="Google" id="ProtNLM"/>
    </source>
</evidence>
<evidence type="ECO:0000256" key="3">
    <source>
        <dbReference type="ARBA" id="ARBA00022729"/>
    </source>
</evidence>
<keyword evidence="1" id="KW-0433">Leucine-rich repeat</keyword>
<dbReference type="Pfam" id="PF23598">
    <property type="entry name" value="LRR_14"/>
    <property type="match status" value="1"/>
</dbReference>
<keyword evidence="11" id="KW-1185">Reference proteome</keyword>
<proteinExistence type="predicted"/>
<dbReference type="Gene3D" id="3.80.10.10">
    <property type="entry name" value="Ribonuclease Inhibitor"/>
    <property type="match status" value="4"/>
</dbReference>
<evidence type="ECO:0000256" key="1">
    <source>
        <dbReference type="ARBA" id="ARBA00022614"/>
    </source>
</evidence>
<dbReference type="InterPro" id="IPR032675">
    <property type="entry name" value="LRR_dom_sf"/>
</dbReference>
<evidence type="ECO:0000256" key="6">
    <source>
        <dbReference type="ARBA" id="ARBA00023136"/>
    </source>
</evidence>
<dbReference type="PROSITE" id="PS51450">
    <property type="entry name" value="LRR"/>
    <property type="match status" value="1"/>
</dbReference>
<comment type="caution">
    <text evidence="10">The sequence shown here is derived from an EMBL/GenBank/DDBJ whole genome shotgun (WGS) entry which is preliminary data.</text>
</comment>
<dbReference type="Pfam" id="PF13855">
    <property type="entry name" value="LRR_8"/>
    <property type="match status" value="1"/>
</dbReference>
<evidence type="ECO:0000256" key="2">
    <source>
        <dbReference type="ARBA" id="ARBA00022692"/>
    </source>
</evidence>
<feature type="signal peptide" evidence="7">
    <location>
        <begin position="1"/>
        <end position="26"/>
    </location>
</feature>
<keyword evidence="3 7" id="KW-0732">Signal</keyword>
<dbReference type="SMART" id="SM00369">
    <property type="entry name" value="LRR_TYP"/>
    <property type="match status" value="7"/>
</dbReference>
<dbReference type="PRINTS" id="PR00019">
    <property type="entry name" value="LEURICHRPT"/>
</dbReference>
<keyword evidence="6" id="KW-0472">Membrane</keyword>
<dbReference type="PANTHER" id="PTHR48060">
    <property type="entry name" value="DNA DAMAGE-REPAIR/TOLERATION PROTEIN DRT100"/>
    <property type="match status" value="1"/>
</dbReference>
<feature type="domain" description="Disease resistance R13L4/SHOC-2-like LRR" evidence="9">
    <location>
        <begin position="263"/>
        <end position="455"/>
    </location>
</feature>
<keyword evidence="5" id="KW-1133">Transmembrane helix</keyword>
<dbReference type="InterPro" id="IPR053211">
    <property type="entry name" value="DNA_repair-toleration"/>
</dbReference>
<sequence>MGWLSTWSYQLILCIQLLFLHSLTHSKLCSHDQASVLIHFKQLLTYSDTLLYDACHDARNPPHQKLKNWKEDTDCCSWGGVTCDMDTGHVTGLDLTCEGLNGTIPSDTLLFLLPYLQVLRLRGNFLLIGAIPEFNSSNPLEVLDVSFTGFSGRLPNSIGNLKSMTELNLQGCNFIGSIPASLGNLTKLSSLDLSSNQLSGPIPSSLSGLSNLEYFDLSRNSLNGTIPSNTTLFLLPYLQVLRLSYNPHVIGAFPEFNLSNPLEVLDVSFTGFSGPLPNSIGNLKSMTELNLESCNFTGSIPASLSNLQSVTTLDLSYNRFVGAIPEIFVNLTQLSSLVLSGNQLSGPIPSSLSGLSNLYDLDLFSNNLSGNLETYLFAKLTNLSWLNLSSNNFSGNLEPYIFANLTKLSWLALANNSLSLSSTTKVNSSFEAPCNLRELYLSHNKIQGKIPKWMGNLGKDNSISLDLSHNFLTGGIEQLPWKNLEDLDLKVSEPAYVSESAGRLQYMGDAYYQNSIMVTMKGVDIQMEKILTIFTTMDLSNNKFGGRIPGAVMACDGAVASSNSRRGQAGVQ</sequence>
<evidence type="ECO:0000256" key="7">
    <source>
        <dbReference type="SAM" id="SignalP"/>
    </source>
</evidence>
<dbReference type="SMART" id="SM00365">
    <property type="entry name" value="LRR_SD22"/>
    <property type="match status" value="3"/>
</dbReference>
<gene>
    <name evidence="10" type="ORF">JRO89_XS05G0265800</name>
</gene>
<dbReference type="InterPro" id="IPR013210">
    <property type="entry name" value="LRR_N_plant-typ"/>
</dbReference>
<protein>
    <recommendedName>
        <fullName evidence="12">Leucine-rich repeat-containing N-terminal plant-type domain-containing protein</fullName>
    </recommendedName>
</protein>
<evidence type="ECO:0000313" key="10">
    <source>
        <dbReference type="EMBL" id="KAH7571192.1"/>
    </source>
</evidence>
<dbReference type="InterPro" id="IPR003591">
    <property type="entry name" value="Leu-rich_rpt_typical-subtyp"/>
</dbReference>
<dbReference type="Proteomes" id="UP000827721">
    <property type="component" value="Unassembled WGS sequence"/>
</dbReference>
<dbReference type="InterPro" id="IPR001611">
    <property type="entry name" value="Leu-rich_rpt"/>
</dbReference>
<dbReference type="InterPro" id="IPR055414">
    <property type="entry name" value="LRR_R13L4/SHOC2-like"/>
</dbReference>
<dbReference type="Pfam" id="PF00560">
    <property type="entry name" value="LRR_1"/>
    <property type="match status" value="1"/>
</dbReference>
<accession>A0ABQ8I3I8</accession>
<keyword evidence="2" id="KW-0812">Transmembrane</keyword>
<evidence type="ECO:0000259" key="9">
    <source>
        <dbReference type="Pfam" id="PF23598"/>
    </source>
</evidence>
<organism evidence="10 11">
    <name type="scientific">Xanthoceras sorbifolium</name>
    <dbReference type="NCBI Taxonomy" id="99658"/>
    <lineage>
        <taxon>Eukaryota</taxon>
        <taxon>Viridiplantae</taxon>
        <taxon>Streptophyta</taxon>
        <taxon>Embryophyta</taxon>
        <taxon>Tracheophyta</taxon>
        <taxon>Spermatophyta</taxon>
        <taxon>Magnoliopsida</taxon>
        <taxon>eudicotyledons</taxon>
        <taxon>Gunneridae</taxon>
        <taxon>Pentapetalae</taxon>
        <taxon>rosids</taxon>
        <taxon>malvids</taxon>
        <taxon>Sapindales</taxon>
        <taxon>Sapindaceae</taxon>
        <taxon>Xanthoceroideae</taxon>
        <taxon>Xanthoceras</taxon>
    </lineage>
</organism>
<feature type="chain" id="PRO_5047480899" description="Leucine-rich repeat-containing N-terminal plant-type domain-containing protein" evidence="7">
    <location>
        <begin position="27"/>
        <end position="572"/>
    </location>
</feature>
<evidence type="ECO:0000256" key="5">
    <source>
        <dbReference type="ARBA" id="ARBA00022989"/>
    </source>
</evidence>
<name>A0ABQ8I3I8_9ROSI</name>
<dbReference type="PANTHER" id="PTHR48060:SF21">
    <property type="entry name" value="L DOMAIN-LIKE PROTEIN"/>
    <property type="match status" value="1"/>
</dbReference>
<keyword evidence="4" id="KW-0677">Repeat</keyword>
<reference evidence="10 11" key="1">
    <citation type="submission" date="2021-02" db="EMBL/GenBank/DDBJ databases">
        <title>Plant Genome Project.</title>
        <authorList>
            <person name="Zhang R.-G."/>
        </authorList>
    </citation>
    <scope>NUCLEOTIDE SEQUENCE [LARGE SCALE GENOMIC DNA]</scope>
    <source>
        <tissue evidence="10">Leaves</tissue>
    </source>
</reference>
<feature type="domain" description="Leucine-rich repeat-containing N-terminal plant-type" evidence="8">
    <location>
        <begin position="61"/>
        <end position="84"/>
    </location>
</feature>
<dbReference type="Pfam" id="PF08263">
    <property type="entry name" value="LRRNT_2"/>
    <property type="match status" value="1"/>
</dbReference>
<dbReference type="SUPFAM" id="SSF52058">
    <property type="entry name" value="L domain-like"/>
    <property type="match status" value="2"/>
</dbReference>
<dbReference type="EMBL" id="JAFEMO010000005">
    <property type="protein sequence ID" value="KAH7571192.1"/>
    <property type="molecule type" value="Genomic_DNA"/>
</dbReference>
<evidence type="ECO:0000256" key="4">
    <source>
        <dbReference type="ARBA" id="ARBA00022737"/>
    </source>
</evidence>